<sequence length="108" mass="12328">MQVSILDKQLLRSLTDEQIPFHEVMNAYGIRTSIANLPASVHAFVYVSRRGNYHLVMNGNINAETQYRVFVHEIKHIVFDLPTVGYIVGIDMQHSTIEIDAEKFVIAK</sequence>
<dbReference type="AlphaFoldDB" id="A0A4V2SX39"/>
<gene>
    <name evidence="1" type="ORF">EDD73_10889</name>
</gene>
<dbReference type="OrthoDB" id="1907806at2"/>
<organism evidence="1 2">
    <name type="scientific">Heliophilum fasciatum</name>
    <dbReference type="NCBI Taxonomy" id="35700"/>
    <lineage>
        <taxon>Bacteria</taxon>
        <taxon>Bacillati</taxon>
        <taxon>Bacillota</taxon>
        <taxon>Clostridia</taxon>
        <taxon>Eubacteriales</taxon>
        <taxon>Heliobacteriaceae</taxon>
        <taxon>Heliophilum</taxon>
    </lineage>
</organism>
<reference evidence="1 2" key="1">
    <citation type="submission" date="2019-03" db="EMBL/GenBank/DDBJ databases">
        <title>Genomic Encyclopedia of Type Strains, Phase IV (KMG-IV): sequencing the most valuable type-strain genomes for metagenomic binning, comparative biology and taxonomic classification.</title>
        <authorList>
            <person name="Goeker M."/>
        </authorList>
    </citation>
    <scope>NUCLEOTIDE SEQUENCE [LARGE SCALE GENOMIC DNA]</scope>
    <source>
        <strain evidence="1 2">DSM 11170</strain>
    </source>
</reference>
<evidence type="ECO:0000313" key="1">
    <source>
        <dbReference type="EMBL" id="TCP64736.1"/>
    </source>
</evidence>
<name>A0A4V2SX39_9FIRM</name>
<evidence type="ECO:0000313" key="2">
    <source>
        <dbReference type="Proteomes" id="UP000294813"/>
    </source>
</evidence>
<proteinExistence type="predicted"/>
<comment type="caution">
    <text evidence="1">The sequence shown here is derived from an EMBL/GenBank/DDBJ whole genome shotgun (WGS) entry which is preliminary data.</text>
</comment>
<keyword evidence="2" id="KW-1185">Reference proteome</keyword>
<protein>
    <recommendedName>
        <fullName evidence="3">IrrE N-terminal-like domain-containing protein</fullName>
    </recommendedName>
</protein>
<dbReference type="EMBL" id="SLXT01000008">
    <property type="protein sequence ID" value="TCP64736.1"/>
    <property type="molecule type" value="Genomic_DNA"/>
</dbReference>
<evidence type="ECO:0008006" key="3">
    <source>
        <dbReference type="Google" id="ProtNLM"/>
    </source>
</evidence>
<accession>A0A4V2SX39</accession>
<dbReference type="Proteomes" id="UP000294813">
    <property type="component" value="Unassembled WGS sequence"/>
</dbReference>
<dbReference type="RefSeq" id="WP_131918879.1">
    <property type="nucleotide sequence ID" value="NZ_JAOQNU010000008.1"/>
</dbReference>